<protein>
    <submittedName>
        <fullName evidence="1">Uncharacterized protein</fullName>
    </submittedName>
</protein>
<evidence type="ECO:0000313" key="2">
    <source>
        <dbReference type="Proteomes" id="UP000069902"/>
    </source>
</evidence>
<accession>A0A0U5JGN0</accession>
<dbReference type="PATRIC" id="fig|389348.3.peg.2666"/>
<dbReference type="EMBL" id="LN879502">
    <property type="protein sequence ID" value="CUI17972.1"/>
    <property type="molecule type" value="Genomic_DNA"/>
</dbReference>
<dbReference type="InParanoid" id="A0A0U5JGN0"/>
<evidence type="ECO:0000313" key="1">
    <source>
        <dbReference type="EMBL" id="CUI17972.1"/>
    </source>
</evidence>
<dbReference type="Proteomes" id="UP000069902">
    <property type="component" value="Chromosome cPNK"/>
</dbReference>
<dbReference type="AlphaFoldDB" id="A0A0U5JGN0"/>
<name>A0A0U5JGN0_9BACT</name>
<dbReference type="KEGG" id="pnl:PNK_2376"/>
<keyword evidence="2" id="KW-1185">Reference proteome</keyword>
<dbReference type="STRING" id="389348.PNK_2376"/>
<proteinExistence type="predicted"/>
<gene>
    <name evidence="1" type="ORF">PNK_2376</name>
</gene>
<organism evidence="1 2">
    <name type="scientific">Candidatus Protochlamydia naegleriophila</name>
    <dbReference type="NCBI Taxonomy" id="389348"/>
    <lineage>
        <taxon>Bacteria</taxon>
        <taxon>Pseudomonadati</taxon>
        <taxon>Chlamydiota</taxon>
        <taxon>Chlamydiia</taxon>
        <taxon>Parachlamydiales</taxon>
        <taxon>Parachlamydiaceae</taxon>
        <taxon>Candidatus Protochlamydia</taxon>
    </lineage>
</organism>
<reference evidence="2" key="1">
    <citation type="submission" date="2015-09" db="EMBL/GenBank/DDBJ databases">
        <authorList>
            <person name="Bertelli C."/>
        </authorList>
    </citation>
    <scope>NUCLEOTIDE SEQUENCE [LARGE SCALE GENOMIC DNA]</scope>
    <source>
        <strain evidence="2">KNic</strain>
    </source>
</reference>
<sequence length="85" mass="9763">MRVHIRSLAYRVWNSFGSWPFRLKRYLKGQLQVGSELKLLGFQSIALVLLAMPKALDFKSDIWAVSCMLTGTVSFKNKELSQNEL</sequence>